<sequence>MMARSDAEIALMTTFQERYDDDLAKALSGELSGGLEEVIMTAMRDGLSEFKASIHTSVKTAADADALSKAGDGRMGRRFLTEAGAASMSGICSRVGWIACMSTTREEIYPVVMDRSNAEIAQLKTFQEKYGGDRLGQSLVSESERSH</sequence>
<evidence type="ECO:0000313" key="1">
    <source>
        <dbReference type="EMBL" id="KAE8942098.1"/>
    </source>
</evidence>
<evidence type="ECO:0000313" key="2">
    <source>
        <dbReference type="Proteomes" id="UP000429523"/>
    </source>
</evidence>
<dbReference type="InterPro" id="IPR037104">
    <property type="entry name" value="Annexin_sf"/>
</dbReference>
<dbReference type="SUPFAM" id="SSF47874">
    <property type="entry name" value="Annexin"/>
    <property type="match status" value="1"/>
</dbReference>
<accession>A0A6A3FJW6</accession>
<dbReference type="Proteomes" id="UP000429523">
    <property type="component" value="Unassembled WGS sequence"/>
</dbReference>
<dbReference type="EMBL" id="QXGF01000323">
    <property type="protein sequence ID" value="KAE8942098.1"/>
    <property type="molecule type" value="Genomic_DNA"/>
</dbReference>
<dbReference type="GO" id="GO:0005509">
    <property type="term" value="F:calcium ion binding"/>
    <property type="evidence" value="ECO:0007669"/>
    <property type="project" value="InterPro"/>
</dbReference>
<organism evidence="1 2">
    <name type="scientific">Phytophthora fragariae</name>
    <dbReference type="NCBI Taxonomy" id="53985"/>
    <lineage>
        <taxon>Eukaryota</taxon>
        <taxon>Sar</taxon>
        <taxon>Stramenopiles</taxon>
        <taxon>Oomycota</taxon>
        <taxon>Peronosporomycetes</taxon>
        <taxon>Peronosporales</taxon>
        <taxon>Peronosporaceae</taxon>
        <taxon>Phytophthora</taxon>
    </lineage>
</organism>
<reference evidence="1 2" key="1">
    <citation type="submission" date="2018-08" db="EMBL/GenBank/DDBJ databases">
        <title>Genomic investigation of the strawberry pathogen Phytophthora fragariae indicates pathogenicity is determined by transcriptional variation in three key races.</title>
        <authorList>
            <person name="Adams T.M."/>
            <person name="Armitage A.D."/>
            <person name="Sobczyk M.K."/>
            <person name="Bates H.J."/>
            <person name="Dunwell J.M."/>
            <person name="Nellist C.F."/>
            <person name="Harrison R.J."/>
        </authorList>
    </citation>
    <scope>NUCLEOTIDE SEQUENCE [LARGE SCALE GENOMIC DNA]</scope>
    <source>
        <strain evidence="1 2">NOV-9</strain>
    </source>
</reference>
<proteinExistence type="predicted"/>
<dbReference type="GO" id="GO:0005544">
    <property type="term" value="F:calcium-dependent phospholipid binding"/>
    <property type="evidence" value="ECO:0007669"/>
    <property type="project" value="InterPro"/>
</dbReference>
<protein>
    <recommendedName>
        <fullName evidence="3">Annexin</fullName>
    </recommendedName>
</protein>
<dbReference type="AlphaFoldDB" id="A0A6A3FJW6"/>
<name>A0A6A3FJW6_9STRA</name>
<comment type="caution">
    <text evidence="1">The sequence shown here is derived from an EMBL/GenBank/DDBJ whole genome shotgun (WGS) entry which is preliminary data.</text>
</comment>
<gene>
    <name evidence="1" type="ORF">PF009_g8129</name>
</gene>
<evidence type="ECO:0008006" key="3">
    <source>
        <dbReference type="Google" id="ProtNLM"/>
    </source>
</evidence>